<evidence type="ECO:0000313" key="3">
    <source>
        <dbReference type="Proteomes" id="UP001189429"/>
    </source>
</evidence>
<keyword evidence="3" id="KW-1185">Reference proteome</keyword>
<comment type="caution">
    <text evidence="2">The sequence shown here is derived from an EMBL/GenBank/DDBJ whole genome shotgun (WGS) entry which is preliminary data.</text>
</comment>
<gene>
    <name evidence="2" type="ORF">PCOR1329_LOCUS17783</name>
</gene>
<evidence type="ECO:0000256" key="1">
    <source>
        <dbReference type="SAM" id="MobiDB-lite"/>
    </source>
</evidence>
<accession>A0ABN9R9R3</accession>
<evidence type="ECO:0000313" key="2">
    <source>
        <dbReference type="EMBL" id="CAK0814088.1"/>
    </source>
</evidence>
<dbReference type="EMBL" id="CAUYUJ010005557">
    <property type="protein sequence ID" value="CAK0814088.1"/>
    <property type="molecule type" value="Genomic_DNA"/>
</dbReference>
<organism evidence="2 3">
    <name type="scientific">Prorocentrum cordatum</name>
    <dbReference type="NCBI Taxonomy" id="2364126"/>
    <lineage>
        <taxon>Eukaryota</taxon>
        <taxon>Sar</taxon>
        <taxon>Alveolata</taxon>
        <taxon>Dinophyceae</taxon>
        <taxon>Prorocentrales</taxon>
        <taxon>Prorocentraceae</taxon>
        <taxon>Prorocentrum</taxon>
    </lineage>
</organism>
<reference evidence="2" key="1">
    <citation type="submission" date="2023-10" db="EMBL/GenBank/DDBJ databases">
        <authorList>
            <person name="Chen Y."/>
            <person name="Shah S."/>
            <person name="Dougan E. K."/>
            <person name="Thang M."/>
            <person name="Chan C."/>
        </authorList>
    </citation>
    <scope>NUCLEOTIDE SEQUENCE [LARGE SCALE GENOMIC DNA]</scope>
</reference>
<proteinExistence type="predicted"/>
<protein>
    <submittedName>
        <fullName evidence="2">Uncharacterized protein</fullName>
    </submittedName>
</protein>
<dbReference type="Proteomes" id="UP001189429">
    <property type="component" value="Unassembled WGS sequence"/>
</dbReference>
<name>A0ABN9R9R3_9DINO</name>
<sequence>MPKASDPLAGPQPVGKWFQNLGPKEKKRVQRLMKKSRIQGLIIQRQARVIRGFRASLNNVMKAGRDAFDRWDSFDKRTPEFMKEMQAEIDTDAEGEPPPP</sequence>
<feature type="region of interest" description="Disordered" evidence="1">
    <location>
        <begin position="1"/>
        <end position="21"/>
    </location>
</feature>